<dbReference type="Proteomes" id="UP001249945">
    <property type="component" value="Unassembled WGS sequence"/>
</dbReference>
<reference evidence="1" key="1">
    <citation type="submission" date="2022-04" db="EMBL/GenBank/DDBJ databases">
        <title>Draft genome sequences of lactic acid bacteria (LAB) strains involved in meat spoilage.</title>
        <authorList>
            <person name="Palevich N."/>
        </authorList>
    </citation>
    <scope>NUCLEOTIDE SEQUENCE</scope>
    <source>
        <strain evidence="1">9-14</strain>
    </source>
</reference>
<dbReference type="RefSeq" id="WP_311780907.1">
    <property type="nucleotide sequence ID" value="NZ_JALRMR010000017.1"/>
</dbReference>
<organism evidence="1 2">
    <name type="scientific">Carnobacterium divergens</name>
    <name type="common">Lactobacillus divergens</name>
    <dbReference type="NCBI Taxonomy" id="2748"/>
    <lineage>
        <taxon>Bacteria</taxon>
        <taxon>Bacillati</taxon>
        <taxon>Bacillota</taxon>
        <taxon>Bacilli</taxon>
        <taxon>Lactobacillales</taxon>
        <taxon>Carnobacteriaceae</taxon>
        <taxon>Carnobacterium</taxon>
    </lineage>
</organism>
<evidence type="ECO:0000313" key="2">
    <source>
        <dbReference type="Proteomes" id="UP001249945"/>
    </source>
</evidence>
<dbReference type="EMBL" id="JALRMR010000017">
    <property type="protein sequence ID" value="MDT1975171.1"/>
    <property type="molecule type" value="Genomic_DNA"/>
</dbReference>
<accession>A0AAW8RBK3</accession>
<proteinExistence type="predicted"/>
<protein>
    <submittedName>
        <fullName evidence="1">Uncharacterized protein</fullName>
    </submittedName>
</protein>
<gene>
    <name evidence="1" type="ORF">MX635_12255</name>
</gene>
<name>A0AAW8RBK3_CARDV</name>
<sequence>MKGGIQIFRKKSYLGDISLELLKKNSESLSWDSIFYEVFISIDQSREFSDEDVIYIRESLLFTKKGPLIEIWDTGKPSMEKIIIKNNLKLVSCIERCFEKKDKNFEVKKKVSRQKLNGYIIFLIYRINNKKGDTHGEKNNIE</sequence>
<evidence type="ECO:0000313" key="1">
    <source>
        <dbReference type="EMBL" id="MDT1975171.1"/>
    </source>
</evidence>
<comment type="caution">
    <text evidence="1">The sequence shown here is derived from an EMBL/GenBank/DDBJ whole genome shotgun (WGS) entry which is preliminary data.</text>
</comment>
<dbReference type="AlphaFoldDB" id="A0AAW8RBK3"/>